<keyword evidence="11" id="KW-1185">Reference proteome</keyword>
<dbReference type="Pfam" id="PF00096">
    <property type="entry name" value="zf-C2H2"/>
    <property type="match status" value="2"/>
</dbReference>
<accession>A0ABP0ZN34</accession>
<feature type="compositionally biased region" description="Low complexity" evidence="8">
    <location>
        <begin position="74"/>
        <end position="84"/>
    </location>
</feature>
<name>A0ABP0ZN34_9ASCO</name>
<feature type="compositionally biased region" description="Pro residues" evidence="8">
    <location>
        <begin position="353"/>
        <end position="364"/>
    </location>
</feature>
<comment type="subcellular location">
    <subcellularLocation>
        <location evidence="1">Nucleus</location>
    </subcellularLocation>
</comment>
<evidence type="ECO:0000256" key="2">
    <source>
        <dbReference type="ARBA" id="ARBA00022723"/>
    </source>
</evidence>
<feature type="region of interest" description="Disordered" evidence="8">
    <location>
        <begin position="1"/>
        <end position="211"/>
    </location>
</feature>
<keyword evidence="3" id="KW-0677">Repeat</keyword>
<dbReference type="SUPFAM" id="SSF57667">
    <property type="entry name" value="beta-beta-alpha zinc fingers"/>
    <property type="match status" value="1"/>
</dbReference>
<feature type="domain" description="C2H2-type" evidence="9">
    <location>
        <begin position="428"/>
        <end position="455"/>
    </location>
</feature>
<evidence type="ECO:0000256" key="7">
    <source>
        <dbReference type="PROSITE-ProRule" id="PRU00042"/>
    </source>
</evidence>
<feature type="domain" description="C2H2-type" evidence="9">
    <location>
        <begin position="400"/>
        <end position="427"/>
    </location>
</feature>
<dbReference type="PROSITE" id="PS00028">
    <property type="entry name" value="ZINC_FINGER_C2H2_1"/>
    <property type="match status" value="1"/>
</dbReference>
<feature type="compositionally biased region" description="Acidic residues" evidence="8">
    <location>
        <begin position="531"/>
        <end position="542"/>
    </location>
</feature>
<organism evidence="10 11">
    <name type="scientific">Lodderomyces beijingensis</name>
    <dbReference type="NCBI Taxonomy" id="1775926"/>
    <lineage>
        <taxon>Eukaryota</taxon>
        <taxon>Fungi</taxon>
        <taxon>Dikarya</taxon>
        <taxon>Ascomycota</taxon>
        <taxon>Saccharomycotina</taxon>
        <taxon>Pichiomycetes</taxon>
        <taxon>Debaryomycetaceae</taxon>
        <taxon>Candida/Lodderomyces clade</taxon>
        <taxon>Lodderomyces</taxon>
    </lineage>
</organism>
<keyword evidence="5" id="KW-0862">Zinc</keyword>
<dbReference type="GeneID" id="92208973"/>
<evidence type="ECO:0000256" key="3">
    <source>
        <dbReference type="ARBA" id="ARBA00022737"/>
    </source>
</evidence>
<proteinExistence type="predicted"/>
<dbReference type="SMART" id="SM00355">
    <property type="entry name" value="ZnF_C2H2"/>
    <property type="match status" value="2"/>
</dbReference>
<evidence type="ECO:0000256" key="8">
    <source>
        <dbReference type="SAM" id="MobiDB-lite"/>
    </source>
</evidence>
<dbReference type="RefSeq" id="XP_066830715.1">
    <property type="nucleotide sequence ID" value="XM_066973924.1"/>
</dbReference>
<keyword evidence="4 7" id="KW-0863">Zinc-finger</keyword>
<feature type="compositionally biased region" description="Low complexity" evidence="8">
    <location>
        <begin position="365"/>
        <end position="380"/>
    </location>
</feature>
<dbReference type="InterPro" id="IPR051059">
    <property type="entry name" value="VerF-like"/>
</dbReference>
<feature type="region of interest" description="Disordered" evidence="8">
    <location>
        <begin position="289"/>
        <end position="327"/>
    </location>
</feature>
<dbReference type="PROSITE" id="PS50157">
    <property type="entry name" value="ZINC_FINGER_C2H2_2"/>
    <property type="match status" value="2"/>
</dbReference>
<evidence type="ECO:0000259" key="9">
    <source>
        <dbReference type="PROSITE" id="PS50157"/>
    </source>
</evidence>
<dbReference type="PANTHER" id="PTHR40626:SF31">
    <property type="entry name" value="TRANSCRIPTIONAL ACTIVATOR_REPRESSOR MOT3"/>
    <property type="match status" value="1"/>
</dbReference>
<feature type="compositionally biased region" description="Polar residues" evidence="8">
    <location>
        <begin position="179"/>
        <end position="197"/>
    </location>
</feature>
<dbReference type="InterPro" id="IPR013087">
    <property type="entry name" value="Znf_C2H2_type"/>
</dbReference>
<reference evidence="10 11" key="1">
    <citation type="submission" date="2024-03" db="EMBL/GenBank/DDBJ databases">
        <authorList>
            <person name="Brejova B."/>
        </authorList>
    </citation>
    <scope>NUCLEOTIDE SEQUENCE [LARGE SCALE GENOMIC DNA]</scope>
    <source>
        <strain evidence="10 11">CBS 14171</strain>
    </source>
</reference>
<dbReference type="Proteomes" id="UP001497383">
    <property type="component" value="Chromosome 4"/>
</dbReference>
<dbReference type="EMBL" id="OZ022408">
    <property type="protein sequence ID" value="CAK9439677.1"/>
    <property type="molecule type" value="Genomic_DNA"/>
</dbReference>
<sequence length="559" mass="62582">MSERQNHYIHSFGSHQNQSSRDEDTNYQQPDQRKPLSISQIVAPGPRVSSPVVLPSQDHISSNSEYFKHHQNLQQQQQQQQQPPQHFPAQTRSVYTQRSEPVTLGSPYNQHEQRQHHFAPLLPGRSRDQTMSYTMFSPNPASPLYPSTSNSSVKNNNDNSNNAPSPPVKKLRQDDLFFGNNNPISPSTQPNISYTRTASKREKTPENENEDQRFLRLARDALVATARGIDEKGRGMVDPTISDLLSRLEYASSPHGNPISDSKNIEANGNGQLNIQAFYQSFPNLSNNIFTSSPNPAESSSGKEIGSSRGAGLLNSRHHPAGNEQGWNFLIGEPLQLKADSERNPLDQQGVVPSPPPSLQPQPPLQSRQPKSLSASSMSSTILPIPRKKSSSRGDPARKFLCDKCSMSFRRSSDLKRHEKQHLTIPPNICEFCGKGFARKDALKRHVGTLTCKRNADKKLYIENLEHLKHRSSGLDHDDNDDDEGDDLNDLDEGDDDDDDDDERDEDDGDDLDDESGSGKLGKQRRKNGDGGDDDDDDLDDEAIQRKFPTYGYQKENWS</sequence>
<evidence type="ECO:0000256" key="4">
    <source>
        <dbReference type="ARBA" id="ARBA00022771"/>
    </source>
</evidence>
<dbReference type="PANTHER" id="PTHR40626">
    <property type="entry name" value="MIP31509P"/>
    <property type="match status" value="1"/>
</dbReference>
<feature type="compositionally biased region" description="Low complexity" evidence="8">
    <location>
        <begin position="146"/>
        <end position="163"/>
    </location>
</feature>
<evidence type="ECO:0000256" key="5">
    <source>
        <dbReference type="ARBA" id="ARBA00022833"/>
    </source>
</evidence>
<feature type="compositionally biased region" description="Polar residues" evidence="8">
    <location>
        <begin position="289"/>
        <end position="302"/>
    </location>
</feature>
<protein>
    <recommendedName>
        <fullName evidence="9">C2H2-type domain-containing protein</fullName>
    </recommendedName>
</protein>
<keyword evidence="6" id="KW-0539">Nucleus</keyword>
<evidence type="ECO:0000256" key="1">
    <source>
        <dbReference type="ARBA" id="ARBA00004123"/>
    </source>
</evidence>
<gene>
    <name evidence="10" type="ORF">LODBEIA_P37770</name>
</gene>
<feature type="region of interest" description="Disordered" evidence="8">
    <location>
        <begin position="345"/>
        <end position="397"/>
    </location>
</feature>
<evidence type="ECO:0000256" key="6">
    <source>
        <dbReference type="ARBA" id="ARBA00023242"/>
    </source>
</evidence>
<feature type="compositionally biased region" description="Polar residues" evidence="8">
    <location>
        <begin position="88"/>
        <end position="110"/>
    </location>
</feature>
<dbReference type="Gene3D" id="3.30.160.60">
    <property type="entry name" value="Classic Zinc Finger"/>
    <property type="match status" value="1"/>
</dbReference>
<feature type="region of interest" description="Disordered" evidence="8">
    <location>
        <begin position="472"/>
        <end position="559"/>
    </location>
</feature>
<feature type="compositionally biased region" description="Acidic residues" evidence="8">
    <location>
        <begin position="478"/>
        <end position="516"/>
    </location>
</feature>
<evidence type="ECO:0000313" key="11">
    <source>
        <dbReference type="Proteomes" id="UP001497383"/>
    </source>
</evidence>
<dbReference type="InterPro" id="IPR036236">
    <property type="entry name" value="Znf_C2H2_sf"/>
</dbReference>
<evidence type="ECO:0000313" key="10">
    <source>
        <dbReference type="EMBL" id="CAK9439677.1"/>
    </source>
</evidence>
<keyword evidence="2" id="KW-0479">Metal-binding</keyword>
<feature type="compositionally biased region" description="Basic and acidic residues" evidence="8">
    <location>
        <begin position="199"/>
        <end position="211"/>
    </location>
</feature>
<feature type="compositionally biased region" description="Polar residues" evidence="8">
    <location>
        <begin position="129"/>
        <end position="139"/>
    </location>
</feature>